<gene>
    <name evidence="1" type="ORF">LOK49_LG11G00750</name>
</gene>
<keyword evidence="2" id="KW-1185">Reference proteome</keyword>
<proteinExistence type="predicted"/>
<comment type="caution">
    <text evidence="1">The sequence shown here is derived from an EMBL/GenBank/DDBJ whole genome shotgun (WGS) entry which is preliminary data.</text>
</comment>
<name>A0ACC0G143_9ERIC</name>
<reference evidence="1 2" key="1">
    <citation type="journal article" date="2022" name="Plant J.">
        <title>Chromosome-level genome of Camellia lanceoleosa provides a valuable resource for understanding genome evolution and self-incompatibility.</title>
        <authorList>
            <person name="Gong W."/>
            <person name="Xiao S."/>
            <person name="Wang L."/>
            <person name="Liao Z."/>
            <person name="Chang Y."/>
            <person name="Mo W."/>
            <person name="Hu G."/>
            <person name="Li W."/>
            <person name="Zhao G."/>
            <person name="Zhu H."/>
            <person name="Hu X."/>
            <person name="Ji K."/>
            <person name="Xiang X."/>
            <person name="Song Q."/>
            <person name="Yuan D."/>
            <person name="Jin S."/>
            <person name="Zhang L."/>
        </authorList>
    </citation>
    <scope>NUCLEOTIDE SEQUENCE [LARGE SCALE GENOMIC DNA]</scope>
    <source>
        <strain evidence="1">SQ_2022a</strain>
    </source>
</reference>
<sequence>MVDIEMWNKANEGTIAKLGEEVLRLNSKMELQTVNIVAGFECVMKVKDKEIRKLQNKNKEMRQTISMLEDQLADHQVHNVTQAFRKVDVTVVGASRCGVPSGIDVAIVYDVTPIRGVANTCRSVAYVDVHTVFDSSPVLVRSVGDVSLSDHKVQVLPYVEDDRHGMVGKNSFVRKIKTKVRKELRLKDYEYPLGWERGKRTVRHTEEGLEVDKCNVNYSVIDVDTLGVPSRKWSGLELNNQFRVIDAYAYILLIEQANVGSGDDLTDKSYFFNSICIDVIKRSNAKTIESYVLKNFALSKDFRVMKQPLEADGIDKLSITETFNHPLKSIADCPQQRADS</sequence>
<protein>
    <submittedName>
        <fullName evidence="1">Uncharacterized protein</fullName>
    </submittedName>
</protein>
<dbReference type="Proteomes" id="UP001060215">
    <property type="component" value="Chromosome 12"/>
</dbReference>
<organism evidence="1 2">
    <name type="scientific">Camellia lanceoleosa</name>
    <dbReference type="NCBI Taxonomy" id="1840588"/>
    <lineage>
        <taxon>Eukaryota</taxon>
        <taxon>Viridiplantae</taxon>
        <taxon>Streptophyta</taxon>
        <taxon>Embryophyta</taxon>
        <taxon>Tracheophyta</taxon>
        <taxon>Spermatophyta</taxon>
        <taxon>Magnoliopsida</taxon>
        <taxon>eudicotyledons</taxon>
        <taxon>Gunneridae</taxon>
        <taxon>Pentapetalae</taxon>
        <taxon>asterids</taxon>
        <taxon>Ericales</taxon>
        <taxon>Theaceae</taxon>
        <taxon>Camellia</taxon>
    </lineage>
</organism>
<dbReference type="EMBL" id="CM045769">
    <property type="protein sequence ID" value="KAI7994766.1"/>
    <property type="molecule type" value="Genomic_DNA"/>
</dbReference>
<evidence type="ECO:0000313" key="1">
    <source>
        <dbReference type="EMBL" id="KAI7994766.1"/>
    </source>
</evidence>
<accession>A0ACC0G143</accession>
<evidence type="ECO:0000313" key="2">
    <source>
        <dbReference type="Proteomes" id="UP001060215"/>
    </source>
</evidence>